<sequence>MDVKDIEDIHGCFDHIARKQQLLSVKCEEVIDSVVNEMNLAINKIQSLNDPNGNDFKSILVELKYKLNAIDLQKMLKPPKDNVKRTLIVCQKCLEGLFYPDISKAHRNIDFDEHTVNKTILSHLYRHGQFELAECFVNESGVPVDIALKQGFENMHDIVDSLNIRNNGRALYWIYRGHHFADPDYEYLTLKLHQMRYFELLRDSPANVAADYLIAQIPNFYPRYNDVLDEYPYAELADPRNWDKLAEEITGRYCNDLGLYYESSLSVLFVATLEVLPSVLKHLETDGGAKQVASPSRRAEPNAHSHA</sequence>
<name>A0AAN8ZLF0_9MAGN</name>
<dbReference type="GO" id="GO:0005737">
    <property type="term" value="C:cytoplasm"/>
    <property type="evidence" value="ECO:0007669"/>
    <property type="project" value="TreeGrafter"/>
</dbReference>
<evidence type="ECO:0000313" key="2">
    <source>
        <dbReference type="EMBL" id="KAK6945884.1"/>
    </source>
</evidence>
<evidence type="ECO:0000313" key="3">
    <source>
        <dbReference type="Proteomes" id="UP001370490"/>
    </source>
</evidence>
<dbReference type="PANTHER" id="PTHR12170">
    <property type="entry name" value="MACROPHAGE ERYTHROBLAST ATTACHER-RELATED"/>
    <property type="match status" value="1"/>
</dbReference>
<dbReference type="EMBL" id="JBAMMX010000002">
    <property type="protein sequence ID" value="KAK6945884.1"/>
    <property type="molecule type" value="Genomic_DNA"/>
</dbReference>
<dbReference type="GO" id="GO:0034657">
    <property type="term" value="C:GID complex"/>
    <property type="evidence" value="ECO:0007669"/>
    <property type="project" value="TreeGrafter"/>
</dbReference>
<keyword evidence="3" id="KW-1185">Reference proteome</keyword>
<comment type="caution">
    <text evidence="2">The sequence shown here is derived from an EMBL/GenBank/DDBJ whole genome shotgun (WGS) entry which is preliminary data.</text>
</comment>
<dbReference type="PROSITE" id="PS50896">
    <property type="entry name" value="LISH"/>
    <property type="match status" value="1"/>
</dbReference>
<dbReference type="GO" id="GO:0043161">
    <property type="term" value="P:proteasome-mediated ubiquitin-dependent protein catabolic process"/>
    <property type="evidence" value="ECO:0007669"/>
    <property type="project" value="InterPro"/>
</dbReference>
<dbReference type="Proteomes" id="UP001370490">
    <property type="component" value="Unassembled WGS sequence"/>
</dbReference>
<dbReference type="InterPro" id="IPR024964">
    <property type="entry name" value="CTLH/CRA"/>
</dbReference>
<dbReference type="PANTHER" id="PTHR12170:SF3">
    <property type="entry name" value="GH10162P"/>
    <property type="match status" value="1"/>
</dbReference>
<feature type="domain" description="CTLH/CRA C-terminal to LisH motif" evidence="1">
    <location>
        <begin position="152"/>
        <end position="278"/>
    </location>
</feature>
<reference evidence="2 3" key="1">
    <citation type="submission" date="2023-12" db="EMBL/GenBank/DDBJ databases">
        <title>A high-quality genome assembly for Dillenia turbinata (Dilleniales).</title>
        <authorList>
            <person name="Chanderbali A."/>
        </authorList>
    </citation>
    <scope>NUCLEOTIDE SEQUENCE [LARGE SCALE GENOMIC DNA]</scope>
    <source>
        <strain evidence="2">LSX21</strain>
        <tissue evidence="2">Leaf</tissue>
    </source>
</reference>
<accession>A0AAN8ZLF0</accession>
<dbReference type="InterPro" id="IPR006594">
    <property type="entry name" value="LisH"/>
</dbReference>
<protein>
    <recommendedName>
        <fullName evidence="1">CTLH/CRA C-terminal to LisH motif domain-containing protein</fullName>
    </recommendedName>
</protein>
<dbReference type="Pfam" id="PF10607">
    <property type="entry name" value="CTLH"/>
    <property type="match status" value="1"/>
</dbReference>
<dbReference type="InterPro" id="IPR045098">
    <property type="entry name" value="Fyv10_fam"/>
</dbReference>
<dbReference type="GO" id="GO:0005634">
    <property type="term" value="C:nucleus"/>
    <property type="evidence" value="ECO:0007669"/>
    <property type="project" value="TreeGrafter"/>
</dbReference>
<dbReference type="GO" id="GO:0004842">
    <property type="term" value="F:ubiquitin-protein transferase activity"/>
    <property type="evidence" value="ECO:0007669"/>
    <property type="project" value="InterPro"/>
</dbReference>
<organism evidence="2 3">
    <name type="scientific">Dillenia turbinata</name>
    <dbReference type="NCBI Taxonomy" id="194707"/>
    <lineage>
        <taxon>Eukaryota</taxon>
        <taxon>Viridiplantae</taxon>
        <taxon>Streptophyta</taxon>
        <taxon>Embryophyta</taxon>
        <taxon>Tracheophyta</taxon>
        <taxon>Spermatophyta</taxon>
        <taxon>Magnoliopsida</taxon>
        <taxon>eudicotyledons</taxon>
        <taxon>Gunneridae</taxon>
        <taxon>Pentapetalae</taxon>
        <taxon>Dilleniales</taxon>
        <taxon>Dilleniaceae</taxon>
        <taxon>Dillenia</taxon>
    </lineage>
</organism>
<gene>
    <name evidence="2" type="ORF">RJ641_013428</name>
</gene>
<dbReference type="AlphaFoldDB" id="A0AAN8ZLF0"/>
<proteinExistence type="predicted"/>
<evidence type="ECO:0000259" key="1">
    <source>
        <dbReference type="Pfam" id="PF10607"/>
    </source>
</evidence>